<dbReference type="InterPro" id="IPR008844">
    <property type="entry name" value="Spore_GerAC-like"/>
</dbReference>
<reference evidence="11" key="1">
    <citation type="journal article" date="2023" name="ISME J.">
        <title>Emergence of putative energy parasites within Clostridia revealed by genome analysis of a novel endosymbiotic clade.</title>
        <authorList>
            <person name="Takahashi K."/>
            <person name="Kuwahara H."/>
            <person name="Horikawa Y."/>
            <person name="Izawa K."/>
            <person name="Kato D."/>
            <person name="Inagaki T."/>
            <person name="Yuki M."/>
            <person name="Ohkuma M."/>
            <person name="Hongoh Y."/>
        </authorList>
    </citation>
    <scope>NUCLEOTIDE SEQUENCE</scope>
    <source>
        <strain evidence="11">RsTa-C01</strain>
    </source>
</reference>
<sequence length="360" mass="41325">MKSKKVFYILFGLIFISVFSMCFFTEHNFTELNQKLIIQGIGVDYEKSEFKVTVQAPDFKNAEKEPTTQVIQVSGKTMMETSNKISEQTGLKPFYSQNLILIVGKSAAENGIDKFMDFFIHYDETRPNATICLCESTASEALNFKKDDKTVTAQELKNLINKKLKSDIIHFIGDIKNETSDAFLPCLKINKDNIISENVAVFKDCKLIEILNYENTLGFLLLKGIDNSNTFDIKVDNFRDVTFEIEKVSSNIRSEIKNNNPEFSIDLKINVRTFEIDSNFLSENSEKIKESVKEKLTKLTEISMSKILSLNCDVLGLGKILLRKNTDYFKSIRESFKTKIKDFKTIINIKPNITEPWIFF</sequence>
<protein>
    <submittedName>
        <fullName evidence="11">Ger(X)C family spore germination protein</fullName>
    </submittedName>
</protein>
<feature type="transmembrane region" description="Helical" evidence="8">
    <location>
        <begin position="6"/>
        <end position="25"/>
    </location>
</feature>
<dbReference type="GO" id="GO:0009847">
    <property type="term" value="P:spore germination"/>
    <property type="evidence" value="ECO:0007669"/>
    <property type="project" value="InterPro"/>
</dbReference>
<keyword evidence="7" id="KW-0449">Lipoprotein</keyword>
<feature type="domain" description="Spore germination protein N-terminal" evidence="10">
    <location>
        <begin position="30"/>
        <end position="189"/>
    </location>
</feature>
<dbReference type="PANTHER" id="PTHR35789:SF1">
    <property type="entry name" value="SPORE GERMINATION PROTEIN B3"/>
    <property type="match status" value="1"/>
</dbReference>
<dbReference type="InterPro" id="IPR046953">
    <property type="entry name" value="Spore_GerAC-like_C"/>
</dbReference>
<dbReference type="EMBL" id="AP027925">
    <property type="protein sequence ID" value="BED92701.1"/>
    <property type="molecule type" value="Genomic_DNA"/>
</dbReference>
<feature type="domain" description="Spore germination GerAC-like C-terminal" evidence="9">
    <location>
        <begin position="198"/>
        <end position="354"/>
    </location>
</feature>
<dbReference type="GO" id="GO:0016020">
    <property type="term" value="C:membrane"/>
    <property type="evidence" value="ECO:0007669"/>
    <property type="project" value="UniProtKB-SubCell"/>
</dbReference>
<dbReference type="PANTHER" id="PTHR35789">
    <property type="entry name" value="SPORE GERMINATION PROTEIN B3"/>
    <property type="match status" value="1"/>
</dbReference>
<dbReference type="Gene3D" id="3.30.300.210">
    <property type="entry name" value="Nutrient germinant receptor protein C, domain 3"/>
    <property type="match status" value="1"/>
</dbReference>
<evidence type="ECO:0000259" key="10">
    <source>
        <dbReference type="Pfam" id="PF25198"/>
    </source>
</evidence>
<evidence type="ECO:0000256" key="5">
    <source>
        <dbReference type="ARBA" id="ARBA00023136"/>
    </source>
</evidence>
<keyword evidence="8" id="KW-1133">Transmembrane helix</keyword>
<dbReference type="Pfam" id="PF25198">
    <property type="entry name" value="Spore_GerAC_N"/>
    <property type="match status" value="1"/>
</dbReference>
<evidence type="ECO:0000256" key="1">
    <source>
        <dbReference type="ARBA" id="ARBA00004635"/>
    </source>
</evidence>
<gene>
    <name evidence="11" type="ORF">RsTaC01_0541</name>
</gene>
<dbReference type="NCBIfam" id="TIGR02887">
    <property type="entry name" value="spore_ger_x_C"/>
    <property type="match status" value="1"/>
</dbReference>
<name>A0AA48HWG3_9FIRM</name>
<proteinExistence type="inferred from homology"/>
<dbReference type="InterPro" id="IPR038501">
    <property type="entry name" value="Spore_GerAC_C_sf"/>
</dbReference>
<dbReference type="KEGG" id="ptrh:RsTaC01_0541"/>
<keyword evidence="8" id="KW-0812">Transmembrane</keyword>
<dbReference type="Proteomes" id="UP001335720">
    <property type="component" value="Chromosome"/>
</dbReference>
<evidence type="ECO:0000256" key="2">
    <source>
        <dbReference type="ARBA" id="ARBA00007886"/>
    </source>
</evidence>
<keyword evidence="4" id="KW-0732">Signal</keyword>
<accession>A0AA48HWG3</accession>
<keyword evidence="6" id="KW-0564">Palmitate</keyword>
<keyword evidence="5 8" id="KW-0472">Membrane</keyword>
<evidence type="ECO:0000259" key="9">
    <source>
        <dbReference type="Pfam" id="PF05504"/>
    </source>
</evidence>
<evidence type="ECO:0000256" key="7">
    <source>
        <dbReference type="ARBA" id="ARBA00023288"/>
    </source>
</evidence>
<comment type="subcellular location">
    <subcellularLocation>
        <location evidence="1">Membrane</location>
        <topology evidence="1">Lipid-anchor</topology>
    </subcellularLocation>
</comment>
<evidence type="ECO:0000313" key="11">
    <source>
        <dbReference type="EMBL" id="BED92701.1"/>
    </source>
</evidence>
<comment type="similarity">
    <text evidence="2">Belongs to the GerABKC lipoprotein family.</text>
</comment>
<dbReference type="AlphaFoldDB" id="A0AA48HWG3"/>
<organism evidence="11">
    <name type="scientific">Candidatus Paraimprobicoccus trichonymphae</name>
    <dbReference type="NCBI Taxonomy" id="3033793"/>
    <lineage>
        <taxon>Bacteria</taxon>
        <taxon>Bacillati</taxon>
        <taxon>Bacillota</taxon>
        <taxon>Clostridia</taxon>
        <taxon>Candidatus Paraimprobicoccus</taxon>
    </lineage>
</organism>
<keyword evidence="3" id="KW-0309">Germination</keyword>
<evidence type="ECO:0000256" key="4">
    <source>
        <dbReference type="ARBA" id="ARBA00022729"/>
    </source>
</evidence>
<evidence type="ECO:0000256" key="3">
    <source>
        <dbReference type="ARBA" id="ARBA00022544"/>
    </source>
</evidence>
<evidence type="ECO:0000256" key="6">
    <source>
        <dbReference type="ARBA" id="ARBA00023139"/>
    </source>
</evidence>
<evidence type="ECO:0000256" key="8">
    <source>
        <dbReference type="SAM" id="Phobius"/>
    </source>
</evidence>
<dbReference type="Pfam" id="PF05504">
    <property type="entry name" value="Spore_GerAC"/>
    <property type="match status" value="1"/>
</dbReference>
<dbReference type="InterPro" id="IPR057336">
    <property type="entry name" value="GerAC_N"/>
</dbReference>